<reference evidence="2" key="2">
    <citation type="journal article" date="2018" name="Plant J.">
        <title>The Sorghum bicolor reference genome: improved assembly, gene annotations, a transcriptome atlas, and signatures of genome organization.</title>
        <authorList>
            <person name="McCormick R.F."/>
            <person name="Truong S.K."/>
            <person name="Sreedasyam A."/>
            <person name="Jenkins J."/>
            <person name="Shu S."/>
            <person name="Sims D."/>
            <person name="Kennedy M."/>
            <person name="Amirebrahimi M."/>
            <person name="Weers B.D."/>
            <person name="McKinley B."/>
            <person name="Mattison A."/>
            <person name="Morishige D.T."/>
            <person name="Grimwood J."/>
            <person name="Schmutz J."/>
            <person name="Mullet J.E."/>
        </authorList>
    </citation>
    <scope>NUCLEOTIDE SEQUENCE [LARGE SCALE GENOMIC DNA]</scope>
    <source>
        <strain evidence="2">cv. BTx623</strain>
    </source>
</reference>
<dbReference type="Gramene" id="OQU82909">
    <property type="protein sequence ID" value="OQU82909"/>
    <property type="gene ID" value="SORBI_3005G044101"/>
</dbReference>
<evidence type="ECO:0000313" key="1">
    <source>
        <dbReference type="EMBL" id="OQU82909.1"/>
    </source>
</evidence>
<accession>A0A1Z5RH34</accession>
<evidence type="ECO:0000313" key="2">
    <source>
        <dbReference type="Proteomes" id="UP000000768"/>
    </source>
</evidence>
<reference evidence="1 2" key="1">
    <citation type="journal article" date="2009" name="Nature">
        <title>The Sorghum bicolor genome and the diversification of grasses.</title>
        <authorList>
            <person name="Paterson A.H."/>
            <person name="Bowers J.E."/>
            <person name="Bruggmann R."/>
            <person name="Dubchak I."/>
            <person name="Grimwood J."/>
            <person name="Gundlach H."/>
            <person name="Haberer G."/>
            <person name="Hellsten U."/>
            <person name="Mitros T."/>
            <person name="Poliakov A."/>
            <person name="Schmutz J."/>
            <person name="Spannagl M."/>
            <person name="Tang H."/>
            <person name="Wang X."/>
            <person name="Wicker T."/>
            <person name="Bharti A.K."/>
            <person name="Chapman J."/>
            <person name="Feltus F.A."/>
            <person name="Gowik U."/>
            <person name="Grigoriev I.V."/>
            <person name="Lyons E."/>
            <person name="Maher C.A."/>
            <person name="Martis M."/>
            <person name="Narechania A."/>
            <person name="Otillar R.P."/>
            <person name="Penning B.W."/>
            <person name="Salamov A.A."/>
            <person name="Wang Y."/>
            <person name="Zhang L."/>
            <person name="Carpita N.C."/>
            <person name="Freeling M."/>
            <person name="Gingle A.R."/>
            <person name="Hash C.T."/>
            <person name="Keller B."/>
            <person name="Klein P."/>
            <person name="Kresovich S."/>
            <person name="McCann M.C."/>
            <person name="Ming R."/>
            <person name="Peterson D.G."/>
            <person name="Mehboob-ur-Rahman"/>
            <person name="Ware D."/>
            <person name="Westhoff P."/>
            <person name="Mayer K.F."/>
            <person name="Messing J."/>
            <person name="Rokhsar D.S."/>
        </authorList>
    </citation>
    <scope>NUCLEOTIDE SEQUENCE [LARGE SCALE GENOMIC DNA]</scope>
    <source>
        <strain evidence="2">cv. BTx623</strain>
    </source>
</reference>
<sequence length="78" mass="8646">MGRARLVSSRFPELSSTEIDLHSTPALLGRWSVSSVVKRTLGEDVYGFGTSLLESACFRWLFLCNVSCVSDRDLCQGM</sequence>
<keyword evidence="2" id="KW-1185">Reference proteome</keyword>
<gene>
    <name evidence="1" type="ORF">SORBI_3005G044101</name>
</gene>
<proteinExistence type="predicted"/>
<dbReference type="AlphaFoldDB" id="A0A1Z5RH34"/>
<protein>
    <submittedName>
        <fullName evidence="1">Uncharacterized protein</fullName>
    </submittedName>
</protein>
<dbReference type="Proteomes" id="UP000000768">
    <property type="component" value="Chromosome 5"/>
</dbReference>
<dbReference type="EMBL" id="CM000764">
    <property type="protein sequence ID" value="OQU82909.1"/>
    <property type="molecule type" value="Genomic_DNA"/>
</dbReference>
<name>A0A1Z5RH34_SORBI</name>
<organism evidence="1 2">
    <name type="scientific">Sorghum bicolor</name>
    <name type="common">Sorghum</name>
    <name type="synonym">Sorghum vulgare</name>
    <dbReference type="NCBI Taxonomy" id="4558"/>
    <lineage>
        <taxon>Eukaryota</taxon>
        <taxon>Viridiplantae</taxon>
        <taxon>Streptophyta</taxon>
        <taxon>Embryophyta</taxon>
        <taxon>Tracheophyta</taxon>
        <taxon>Spermatophyta</taxon>
        <taxon>Magnoliopsida</taxon>
        <taxon>Liliopsida</taxon>
        <taxon>Poales</taxon>
        <taxon>Poaceae</taxon>
        <taxon>PACMAD clade</taxon>
        <taxon>Panicoideae</taxon>
        <taxon>Andropogonodae</taxon>
        <taxon>Andropogoneae</taxon>
        <taxon>Sorghinae</taxon>
        <taxon>Sorghum</taxon>
    </lineage>
</organism>
<dbReference type="InParanoid" id="A0A1Z5RH34"/>